<dbReference type="Gene3D" id="3.30.565.10">
    <property type="entry name" value="Histidine kinase-like ATPase, C-terminal domain"/>
    <property type="match status" value="1"/>
</dbReference>
<comment type="caution">
    <text evidence="7">The sequence shown here is derived from an EMBL/GenBank/DDBJ whole genome shotgun (WGS) entry which is preliminary data.</text>
</comment>
<evidence type="ECO:0000256" key="5">
    <source>
        <dbReference type="SAM" id="Phobius"/>
    </source>
</evidence>
<feature type="domain" description="Signal transduction histidine kinase subgroup 3 dimerisation and phosphoacceptor" evidence="6">
    <location>
        <begin position="198"/>
        <end position="263"/>
    </location>
</feature>
<keyword evidence="8" id="KW-1185">Reference proteome</keyword>
<feature type="coiled-coil region" evidence="4">
    <location>
        <begin position="179"/>
        <end position="206"/>
    </location>
</feature>
<feature type="transmembrane region" description="Helical" evidence="5">
    <location>
        <begin position="44"/>
        <end position="63"/>
    </location>
</feature>
<feature type="transmembrane region" description="Helical" evidence="5">
    <location>
        <begin position="75"/>
        <end position="93"/>
    </location>
</feature>
<keyword evidence="5" id="KW-1133">Transmembrane helix</keyword>
<evidence type="ECO:0000256" key="3">
    <source>
        <dbReference type="ARBA" id="ARBA00023012"/>
    </source>
</evidence>
<dbReference type="PANTHER" id="PTHR24421">
    <property type="entry name" value="NITRATE/NITRITE SENSOR PROTEIN NARX-RELATED"/>
    <property type="match status" value="1"/>
</dbReference>
<evidence type="ECO:0000259" key="6">
    <source>
        <dbReference type="Pfam" id="PF07730"/>
    </source>
</evidence>
<protein>
    <submittedName>
        <fullName evidence="7">Putative two-component histidine kinase</fullName>
    </submittedName>
</protein>
<dbReference type="GO" id="GO:0046983">
    <property type="term" value="F:protein dimerization activity"/>
    <property type="evidence" value="ECO:0007669"/>
    <property type="project" value="InterPro"/>
</dbReference>
<feature type="transmembrane region" description="Helical" evidence="5">
    <location>
        <begin position="20"/>
        <end position="38"/>
    </location>
</feature>
<organism evidence="7 8">
    <name type="scientific">Gordonia malaquae NBRC 108250</name>
    <dbReference type="NCBI Taxonomy" id="1223542"/>
    <lineage>
        <taxon>Bacteria</taxon>
        <taxon>Bacillati</taxon>
        <taxon>Actinomycetota</taxon>
        <taxon>Actinomycetes</taxon>
        <taxon>Mycobacteriales</taxon>
        <taxon>Gordoniaceae</taxon>
        <taxon>Gordonia</taxon>
    </lineage>
</organism>
<sequence length="379" mass="39946">MNLTPGRWSRLSEPAKYRAYTRATLLGVVTMVGVLAAANLREHAGVLAVMLTATVSALMAFEARPELTGRDQPRLDTWLTGVATVGFIGSWLAGLVAVRSSTGDAVAFARGGAWFVVVLAAAALLPFMARRWEALAAIALITAIVSGAPDDRLVNVLPPALVAVFCCGTTRASLWALRIVDDLDEARRTQAELEVAEERLRFARDLHDVVGRGFSTIAVKSELASRLVRAGASDRAATEMDEVKALAVSSMEEMRSLVRGYRGIDLTGEVAGARSLLAAAGCDLIVTGRPEDVPERLHEAAAWVVREGTTNIVRHSSATTATLDLGSSGMKLTNNGVTAPVGTQSGLRGLSERLAAVGGVVTTGSADGAFTLDVHWETT</sequence>
<evidence type="ECO:0000313" key="8">
    <source>
        <dbReference type="Proteomes" id="UP000035009"/>
    </source>
</evidence>
<keyword evidence="5" id="KW-0812">Transmembrane</keyword>
<dbReference type="eggNOG" id="COG4585">
    <property type="taxonomic scope" value="Bacteria"/>
</dbReference>
<dbReference type="PANTHER" id="PTHR24421:SF63">
    <property type="entry name" value="SENSOR HISTIDINE KINASE DESK"/>
    <property type="match status" value="1"/>
</dbReference>
<feature type="transmembrane region" description="Helical" evidence="5">
    <location>
        <begin position="105"/>
        <end position="125"/>
    </location>
</feature>
<evidence type="ECO:0000256" key="2">
    <source>
        <dbReference type="ARBA" id="ARBA00022777"/>
    </source>
</evidence>
<keyword evidence="1" id="KW-0808">Transferase</keyword>
<evidence type="ECO:0000256" key="4">
    <source>
        <dbReference type="SAM" id="Coils"/>
    </source>
</evidence>
<dbReference type="EMBL" id="BAOP01000017">
    <property type="protein sequence ID" value="GAC80409.1"/>
    <property type="molecule type" value="Genomic_DNA"/>
</dbReference>
<name>M3VFV7_GORML</name>
<keyword evidence="4" id="KW-0175">Coiled coil</keyword>
<dbReference type="RefSeq" id="WP_008379411.1">
    <property type="nucleotide sequence ID" value="NZ_BAOP01000017.1"/>
</dbReference>
<dbReference type="GO" id="GO:0000155">
    <property type="term" value="F:phosphorelay sensor kinase activity"/>
    <property type="evidence" value="ECO:0007669"/>
    <property type="project" value="InterPro"/>
</dbReference>
<dbReference type="InterPro" id="IPR036890">
    <property type="entry name" value="HATPase_C_sf"/>
</dbReference>
<keyword evidence="3" id="KW-0902">Two-component regulatory system</keyword>
<keyword evidence="5" id="KW-0472">Membrane</keyword>
<dbReference type="Pfam" id="PF07730">
    <property type="entry name" value="HisKA_3"/>
    <property type="match status" value="1"/>
</dbReference>
<dbReference type="Gene3D" id="1.20.5.1930">
    <property type="match status" value="1"/>
</dbReference>
<dbReference type="STRING" id="410332.SAMN04488550_0230"/>
<keyword evidence="2 7" id="KW-0418">Kinase</keyword>
<accession>M3VFV7</accession>
<dbReference type="GO" id="GO:0016020">
    <property type="term" value="C:membrane"/>
    <property type="evidence" value="ECO:0007669"/>
    <property type="project" value="InterPro"/>
</dbReference>
<evidence type="ECO:0000313" key="7">
    <source>
        <dbReference type="EMBL" id="GAC80409.1"/>
    </source>
</evidence>
<reference evidence="7 8" key="1">
    <citation type="submission" date="2013-02" db="EMBL/GenBank/DDBJ databases">
        <title>Whole genome shotgun sequence of Gordonia malaquae NBRC 108250.</title>
        <authorList>
            <person name="Yoshida I."/>
            <person name="Hosoyama A."/>
            <person name="Tsuchikane K."/>
            <person name="Ando Y."/>
            <person name="Baba S."/>
            <person name="Ohji S."/>
            <person name="Hamada M."/>
            <person name="Tamura T."/>
            <person name="Yamazoe A."/>
            <person name="Yamazaki S."/>
            <person name="Fujita N."/>
        </authorList>
    </citation>
    <scope>NUCLEOTIDE SEQUENCE [LARGE SCALE GENOMIC DNA]</scope>
    <source>
        <strain evidence="7 8">NBRC 108250</strain>
    </source>
</reference>
<proteinExistence type="predicted"/>
<dbReference type="AlphaFoldDB" id="M3VFV7"/>
<evidence type="ECO:0000256" key="1">
    <source>
        <dbReference type="ARBA" id="ARBA00022679"/>
    </source>
</evidence>
<dbReference type="Proteomes" id="UP000035009">
    <property type="component" value="Unassembled WGS sequence"/>
</dbReference>
<dbReference type="InterPro" id="IPR050482">
    <property type="entry name" value="Sensor_HK_TwoCompSys"/>
</dbReference>
<gene>
    <name evidence="7" type="ORF">GM1_017_00680</name>
</gene>
<dbReference type="InterPro" id="IPR011712">
    <property type="entry name" value="Sig_transdc_His_kin_sub3_dim/P"/>
</dbReference>